<organism evidence="1">
    <name type="scientific">Lepeophtheirus salmonis</name>
    <name type="common">Salmon louse</name>
    <name type="synonym">Caligus salmonis</name>
    <dbReference type="NCBI Taxonomy" id="72036"/>
    <lineage>
        <taxon>Eukaryota</taxon>
        <taxon>Metazoa</taxon>
        <taxon>Ecdysozoa</taxon>
        <taxon>Arthropoda</taxon>
        <taxon>Crustacea</taxon>
        <taxon>Multicrustacea</taxon>
        <taxon>Hexanauplia</taxon>
        <taxon>Copepoda</taxon>
        <taxon>Siphonostomatoida</taxon>
        <taxon>Caligidae</taxon>
        <taxon>Lepeophtheirus</taxon>
    </lineage>
</organism>
<reference evidence="1" key="1">
    <citation type="submission" date="2014-05" db="EMBL/GenBank/DDBJ databases">
        <authorList>
            <person name="Chronopoulou M."/>
        </authorList>
    </citation>
    <scope>NUCLEOTIDE SEQUENCE</scope>
    <source>
        <tissue evidence="1">Whole organism</tissue>
    </source>
</reference>
<dbReference type="AlphaFoldDB" id="A0A0K2TKP3"/>
<proteinExistence type="predicted"/>
<dbReference type="EMBL" id="HACA01009257">
    <property type="protein sequence ID" value="CDW26618.1"/>
    <property type="molecule type" value="Transcribed_RNA"/>
</dbReference>
<sequence length="54" mass="6240">MISITLHKKIYHIIFAIAVAQRSLKDHSTYFFCVQVPMPLSPHTLSPNPHKIIR</sequence>
<evidence type="ECO:0000313" key="1">
    <source>
        <dbReference type="EMBL" id="CDW26618.1"/>
    </source>
</evidence>
<protein>
    <submittedName>
        <fullName evidence="1">Uncharacterized protein</fullName>
    </submittedName>
</protein>
<name>A0A0K2TKP3_LEPSM</name>
<accession>A0A0K2TKP3</accession>